<dbReference type="EMBL" id="KB870810">
    <property type="protein sequence ID" value="EOA19513.1"/>
    <property type="molecule type" value="Genomic_DNA"/>
</dbReference>
<protein>
    <submittedName>
        <fullName evidence="2">Uncharacterized protein</fullName>
    </submittedName>
</protein>
<dbReference type="EMBL" id="KB870810">
    <property type="protein sequence ID" value="EOA19512.1"/>
    <property type="molecule type" value="Genomic_DNA"/>
</dbReference>
<organism evidence="2 3">
    <name type="scientific">Capsella rubella</name>
    <dbReference type="NCBI Taxonomy" id="81985"/>
    <lineage>
        <taxon>Eukaryota</taxon>
        <taxon>Viridiplantae</taxon>
        <taxon>Streptophyta</taxon>
        <taxon>Embryophyta</taxon>
        <taxon>Tracheophyta</taxon>
        <taxon>Spermatophyta</taxon>
        <taxon>Magnoliopsida</taxon>
        <taxon>eudicotyledons</taxon>
        <taxon>Gunneridae</taxon>
        <taxon>Pentapetalae</taxon>
        <taxon>rosids</taxon>
        <taxon>malvids</taxon>
        <taxon>Brassicales</taxon>
        <taxon>Brassicaceae</taxon>
        <taxon>Camelineae</taxon>
        <taxon>Capsella</taxon>
    </lineage>
</organism>
<sequence length="78" mass="8877">MEARKGIVCGLPAKGIIPKIHQQPPEEAHDDQGSDGVELTLVEYQRNMGYFIRVEEDEEDIKPVPKTCPKPHKRRKKA</sequence>
<feature type="region of interest" description="Disordered" evidence="1">
    <location>
        <begin position="59"/>
        <end position="78"/>
    </location>
</feature>
<name>R0FBU2_9BRAS</name>
<feature type="compositionally biased region" description="Basic residues" evidence="1">
    <location>
        <begin position="69"/>
        <end position="78"/>
    </location>
</feature>
<gene>
    <name evidence="2" type="ORF">CARUB_v10002371mg</name>
</gene>
<dbReference type="Proteomes" id="UP000029121">
    <property type="component" value="Unassembled WGS sequence"/>
</dbReference>
<proteinExistence type="predicted"/>
<evidence type="ECO:0000313" key="3">
    <source>
        <dbReference type="Proteomes" id="UP000029121"/>
    </source>
</evidence>
<dbReference type="AlphaFoldDB" id="R0FBU2"/>
<keyword evidence="3" id="KW-1185">Reference proteome</keyword>
<evidence type="ECO:0000313" key="2">
    <source>
        <dbReference type="EMBL" id="EOA19512.1"/>
    </source>
</evidence>
<accession>R0FBU2</accession>
<evidence type="ECO:0000256" key="1">
    <source>
        <dbReference type="SAM" id="MobiDB-lite"/>
    </source>
</evidence>
<reference evidence="3" key="1">
    <citation type="journal article" date="2013" name="Nat. Genet.">
        <title>The Capsella rubella genome and the genomic consequences of rapid mating system evolution.</title>
        <authorList>
            <person name="Slotte T."/>
            <person name="Hazzouri K.M."/>
            <person name="Agren J.A."/>
            <person name="Koenig D."/>
            <person name="Maumus F."/>
            <person name="Guo Y.L."/>
            <person name="Steige K."/>
            <person name="Platts A.E."/>
            <person name="Escobar J.S."/>
            <person name="Newman L.K."/>
            <person name="Wang W."/>
            <person name="Mandakova T."/>
            <person name="Vello E."/>
            <person name="Smith L.M."/>
            <person name="Henz S.R."/>
            <person name="Steffen J."/>
            <person name="Takuno S."/>
            <person name="Brandvain Y."/>
            <person name="Coop G."/>
            <person name="Andolfatto P."/>
            <person name="Hu T.T."/>
            <person name="Blanchette M."/>
            <person name="Clark R.M."/>
            <person name="Quesneville H."/>
            <person name="Nordborg M."/>
            <person name="Gaut B.S."/>
            <person name="Lysak M.A."/>
            <person name="Jenkins J."/>
            <person name="Grimwood J."/>
            <person name="Chapman J."/>
            <person name="Prochnik S."/>
            <person name="Shu S."/>
            <person name="Rokhsar D."/>
            <person name="Schmutz J."/>
            <person name="Weigel D."/>
            <person name="Wright S.I."/>
        </authorList>
    </citation>
    <scope>NUCLEOTIDE SEQUENCE [LARGE SCALE GENOMIC DNA]</scope>
    <source>
        <strain evidence="3">cv. Monte Gargano</strain>
    </source>
</reference>
<reference evidence="2" key="2">
    <citation type="journal article" date="2013" name="Nat. Genet.">
        <title>Genome sequencing of Capsella rubella.</title>
        <authorList>
            <person name="Schmutz J."/>
            <person name="Prochnik S."/>
            <person name="Nordborg M."/>
            <person name="Weigel D."/>
            <person name="Rokhsar D."/>
            <person name="Wright S."/>
        </authorList>
    </citation>
    <scope>NUCLEOTIDE SEQUENCE</scope>
</reference>